<dbReference type="EMBL" id="LT618793">
    <property type="protein sequence ID" value="SCQ79485.1"/>
    <property type="molecule type" value="Genomic_DNA"/>
</dbReference>
<gene>
    <name evidence="2" type="ORF">PFR_JS23-PH_11</name>
    <name evidence="1" type="ORF">PFR_JS23_1403</name>
</gene>
<evidence type="ECO:0000313" key="3">
    <source>
        <dbReference type="Proteomes" id="UP000250080"/>
    </source>
</evidence>
<accession>A0A509MHY4</accession>
<reference evidence="2 3" key="1">
    <citation type="submission" date="2016-09" db="EMBL/GenBank/DDBJ databases">
        <authorList>
            <person name="Laine KS P."/>
        </authorList>
    </citation>
    <scope>NUCLEOTIDE SEQUENCE [LARGE SCALE GENOMIC DNA]</scope>
    <source>
        <strain evidence="2">PFRJS-23</strain>
    </source>
</reference>
<dbReference type="Proteomes" id="UP000250080">
    <property type="component" value="Chromosome II"/>
</dbReference>
<evidence type="ECO:0000313" key="2">
    <source>
        <dbReference type="EMBL" id="SCQ83166.1"/>
    </source>
</evidence>
<dbReference type="Proteomes" id="UP000250080">
    <property type="component" value="Chromosome I"/>
</dbReference>
<proteinExistence type="predicted"/>
<sequence length="83" mass="8736">MNTNTFSTRGQAIASITDAIEAGGAVTDAAAEYDLDAIANELVTLHSEETPEGATIFSSFCFSIDADEDTFWATAEAHELTSS</sequence>
<protein>
    <submittedName>
        <fullName evidence="2">Uncharacterized protein</fullName>
    </submittedName>
</protein>
<name>A0A509MHY4_9ACTN</name>
<dbReference type="RefSeq" id="WP_085763904.1">
    <property type="nucleotide sequence ID" value="NZ_CP018002.1"/>
</dbReference>
<dbReference type="AlphaFoldDB" id="A0A509MHY4"/>
<organism evidence="2 3">
    <name type="scientific">Propionibacterium freudenreichii</name>
    <dbReference type="NCBI Taxonomy" id="1744"/>
    <lineage>
        <taxon>Bacteria</taxon>
        <taxon>Bacillati</taxon>
        <taxon>Actinomycetota</taxon>
        <taxon>Actinomycetes</taxon>
        <taxon>Propionibacteriales</taxon>
        <taxon>Propionibacteriaceae</taxon>
        <taxon>Propionibacterium</taxon>
    </lineage>
</organism>
<evidence type="ECO:0000313" key="1">
    <source>
        <dbReference type="EMBL" id="SCQ79485.1"/>
    </source>
</evidence>
<dbReference type="EMBL" id="LT618794">
    <property type="protein sequence ID" value="SCQ83166.1"/>
    <property type="molecule type" value="Genomic_DNA"/>
</dbReference>